<comment type="caution">
    <text evidence="1">The sequence shown here is derived from an EMBL/GenBank/DDBJ whole genome shotgun (WGS) entry which is preliminary data.</text>
</comment>
<dbReference type="EMBL" id="LHPG02000015">
    <property type="protein sequence ID" value="PRW33987.1"/>
    <property type="molecule type" value="Genomic_DNA"/>
</dbReference>
<name>A0A2P6TI83_CHLSO</name>
<accession>A0A2P6TI83</accession>
<proteinExistence type="predicted"/>
<evidence type="ECO:0000313" key="2">
    <source>
        <dbReference type="Proteomes" id="UP000239899"/>
    </source>
</evidence>
<sequence length="92" mass="10461">MIDDTVLFANAKAVKEVLYHNMLEGMELQVAANRTFAEAALDAAVTRDGRLRTLKLLGLHRWRTLDGFLAVVKFEAAQQKRRAWRAGRRPQP</sequence>
<gene>
    <name evidence="1" type="ORF">C2E21_7399</name>
</gene>
<reference evidence="1 2" key="1">
    <citation type="journal article" date="2018" name="Plant J.">
        <title>Genome sequences of Chlorella sorokiniana UTEX 1602 and Micractinium conductrix SAG 241.80: implications to maltose excretion by a green alga.</title>
        <authorList>
            <person name="Arriola M.B."/>
            <person name="Velmurugan N."/>
            <person name="Zhang Y."/>
            <person name="Plunkett M.H."/>
            <person name="Hondzo H."/>
            <person name="Barney B.M."/>
        </authorList>
    </citation>
    <scope>NUCLEOTIDE SEQUENCE [LARGE SCALE GENOMIC DNA]</scope>
    <source>
        <strain evidence="2">UTEX 1602</strain>
    </source>
</reference>
<organism evidence="1 2">
    <name type="scientific">Chlorella sorokiniana</name>
    <name type="common">Freshwater green alga</name>
    <dbReference type="NCBI Taxonomy" id="3076"/>
    <lineage>
        <taxon>Eukaryota</taxon>
        <taxon>Viridiplantae</taxon>
        <taxon>Chlorophyta</taxon>
        <taxon>core chlorophytes</taxon>
        <taxon>Trebouxiophyceae</taxon>
        <taxon>Chlorellales</taxon>
        <taxon>Chlorellaceae</taxon>
        <taxon>Chlorella clade</taxon>
        <taxon>Chlorella</taxon>
    </lineage>
</organism>
<protein>
    <submittedName>
        <fullName evidence="1">Cyclopropane-fatty-acyl-phospholipid synthase</fullName>
    </submittedName>
</protein>
<keyword evidence="2" id="KW-1185">Reference proteome</keyword>
<dbReference type="Proteomes" id="UP000239899">
    <property type="component" value="Unassembled WGS sequence"/>
</dbReference>
<evidence type="ECO:0000313" key="1">
    <source>
        <dbReference type="EMBL" id="PRW33987.1"/>
    </source>
</evidence>
<dbReference type="AlphaFoldDB" id="A0A2P6TI83"/>